<comment type="cofactor">
    <cofactor evidence="1">
        <name>biotin</name>
        <dbReference type="ChEBI" id="CHEBI:57586"/>
    </cofactor>
</comment>
<dbReference type="Pfam" id="PF00289">
    <property type="entry name" value="Biotin_carb_N"/>
    <property type="match status" value="1"/>
</dbReference>
<dbReference type="InterPro" id="IPR011764">
    <property type="entry name" value="Biotin_carboxylation_dom"/>
</dbReference>
<dbReference type="InterPro" id="IPR050856">
    <property type="entry name" value="Biotin_carboxylase_complex"/>
</dbReference>
<dbReference type="NCBIfam" id="NF006367">
    <property type="entry name" value="PRK08591.1"/>
    <property type="match status" value="1"/>
</dbReference>
<dbReference type="FunFam" id="3.40.50.20:FF:000010">
    <property type="entry name" value="Propionyl-CoA carboxylase subunit alpha"/>
    <property type="match status" value="1"/>
</dbReference>
<dbReference type="InterPro" id="IPR011054">
    <property type="entry name" value="Rudment_hybrid_motif"/>
</dbReference>
<keyword evidence="4" id="KW-0547">Nucleotide-binding</keyword>
<dbReference type="GO" id="GO:0004485">
    <property type="term" value="F:methylcrotonoyl-CoA carboxylase activity"/>
    <property type="evidence" value="ECO:0007669"/>
    <property type="project" value="UniProtKB-EC"/>
</dbReference>
<feature type="domain" description="Lipoyl-binding" evidence="9">
    <location>
        <begin position="565"/>
        <end position="642"/>
    </location>
</feature>
<name>E6PF92_9ZZZZ</name>
<dbReference type="Pfam" id="PF02785">
    <property type="entry name" value="Biotin_carb_C"/>
    <property type="match status" value="1"/>
</dbReference>
<dbReference type="FunFam" id="3.30.1490.20:FF:000003">
    <property type="entry name" value="acetyl-CoA carboxylase isoform X1"/>
    <property type="match status" value="1"/>
</dbReference>
<evidence type="ECO:0000259" key="10">
    <source>
        <dbReference type="PROSITE" id="PS50975"/>
    </source>
</evidence>
<dbReference type="GO" id="GO:0046872">
    <property type="term" value="F:metal ion binding"/>
    <property type="evidence" value="ECO:0007669"/>
    <property type="project" value="InterPro"/>
</dbReference>
<reference evidence="12" key="1">
    <citation type="submission" date="2009-10" db="EMBL/GenBank/DDBJ databases">
        <title>Diversity of trophic interactions inside an arsenic-rich microbial ecosystem.</title>
        <authorList>
            <person name="Bertin P.N."/>
            <person name="Heinrich-Salmeron A."/>
            <person name="Pelletier E."/>
            <person name="Goulhen-Chollet F."/>
            <person name="Arsene-Ploetze F."/>
            <person name="Gallien S."/>
            <person name="Calteau A."/>
            <person name="Vallenet D."/>
            <person name="Casiot C."/>
            <person name="Chane-Woon-Ming B."/>
            <person name="Giloteaux L."/>
            <person name="Barakat M."/>
            <person name="Bonnefoy V."/>
            <person name="Bruneel O."/>
            <person name="Chandler M."/>
            <person name="Cleiss J."/>
            <person name="Duran R."/>
            <person name="Elbaz-Poulichet F."/>
            <person name="Fonknechten N."/>
            <person name="Lauga B."/>
            <person name="Mornico D."/>
            <person name="Ortet P."/>
            <person name="Schaeffer C."/>
            <person name="Siguier P."/>
            <person name="Alexander Thil Smith A."/>
            <person name="Van Dorsselaer A."/>
            <person name="Weissenbach J."/>
            <person name="Medigue C."/>
            <person name="Le Paslier D."/>
        </authorList>
    </citation>
    <scope>NUCLEOTIDE SEQUENCE</scope>
</reference>
<evidence type="ECO:0000256" key="8">
    <source>
        <dbReference type="ARBA" id="ARBA00023267"/>
    </source>
</evidence>
<comment type="subcellular location">
    <subcellularLocation>
        <location evidence="2">Mitochondrion matrix</location>
    </subcellularLocation>
</comment>
<evidence type="ECO:0000256" key="1">
    <source>
        <dbReference type="ARBA" id="ARBA00001953"/>
    </source>
</evidence>
<dbReference type="GO" id="GO:0005524">
    <property type="term" value="F:ATP binding"/>
    <property type="evidence" value="ECO:0007669"/>
    <property type="project" value="UniProtKB-KW"/>
</dbReference>
<dbReference type="PROSITE" id="PS00866">
    <property type="entry name" value="CPSASE_1"/>
    <property type="match status" value="1"/>
</dbReference>
<dbReference type="SUPFAM" id="SSF51246">
    <property type="entry name" value="Rudiment single hybrid motif"/>
    <property type="match status" value="1"/>
</dbReference>
<evidence type="ECO:0000256" key="2">
    <source>
        <dbReference type="ARBA" id="ARBA00004305"/>
    </source>
</evidence>
<feature type="domain" description="ATP-grasp" evidence="10">
    <location>
        <begin position="120"/>
        <end position="317"/>
    </location>
</feature>
<dbReference type="SUPFAM" id="SSF51230">
    <property type="entry name" value="Single hybrid motif"/>
    <property type="match status" value="1"/>
</dbReference>
<dbReference type="FunFam" id="2.40.50.100:FF:000003">
    <property type="entry name" value="Acetyl-CoA carboxylase biotin carboxyl carrier protein"/>
    <property type="match status" value="1"/>
</dbReference>
<keyword evidence="5" id="KW-0067">ATP-binding</keyword>
<dbReference type="Pfam" id="PF02786">
    <property type="entry name" value="CPSase_L_D2"/>
    <property type="match status" value="1"/>
</dbReference>
<dbReference type="PROSITE" id="PS50968">
    <property type="entry name" value="BIOTINYL_LIPOYL"/>
    <property type="match status" value="1"/>
</dbReference>
<evidence type="ECO:0000313" key="12">
    <source>
        <dbReference type="EMBL" id="CBH75128.1"/>
    </source>
</evidence>
<keyword evidence="3 12" id="KW-0436">Ligase</keyword>
<comment type="caution">
    <text evidence="12">The sequence shown here is derived from an EMBL/GenBank/DDBJ whole genome shotgun (WGS) entry which is preliminary data.</text>
</comment>
<dbReference type="FunFam" id="3.30.470.20:FF:000028">
    <property type="entry name" value="Methylcrotonoyl-CoA carboxylase subunit alpha, mitochondrial"/>
    <property type="match status" value="1"/>
</dbReference>
<evidence type="ECO:0000256" key="3">
    <source>
        <dbReference type="ARBA" id="ARBA00022598"/>
    </source>
</evidence>
<evidence type="ECO:0000256" key="7">
    <source>
        <dbReference type="ARBA" id="ARBA00023128"/>
    </source>
</evidence>
<evidence type="ECO:0000256" key="5">
    <source>
        <dbReference type="ARBA" id="ARBA00022840"/>
    </source>
</evidence>
<dbReference type="PANTHER" id="PTHR18866:SF33">
    <property type="entry name" value="METHYLCROTONOYL-COA CARBOXYLASE SUBUNIT ALPHA, MITOCHONDRIAL-RELATED"/>
    <property type="match status" value="1"/>
</dbReference>
<dbReference type="SMART" id="SM00878">
    <property type="entry name" value="Biotin_carb_C"/>
    <property type="match status" value="1"/>
</dbReference>
<keyword evidence="6" id="KW-0809">Transit peptide</keyword>
<dbReference type="InterPro" id="IPR005482">
    <property type="entry name" value="Biotin_COase_C"/>
</dbReference>
<gene>
    <name evidence="12" type="primary">accA</name>
    <name evidence="12" type="ORF">CARN1_0303</name>
</gene>
<evidence type="ECO:0000256" key="6">
    <source>
        <dbReference type="ARBA" id="ARBA00022946"/>
    </source>
</evidence>
<dbReference type="PANTHER" id="PTHR18866">
    <property type="entry name" value="CARBOXYLASE:PYRUVATE/ACETYL-COA/PROPIONYL-COA CARBOXYLASE"/>
    <property type="match status" value="1"/>
</dbReference>
<dbReference type="Gene3D" id="2.40.50.100">
    <property type="match status" value="1"/>
</dbReference>
<evidence type="ECO:0000259" key="11">
    <source>
        <dbReference type="PROSITE" id="PS50979"/>
    </source>
</evidence>
<evidence type="ECO:0000256" key="4">
    <source>
        <dbReference type="ARBA" id="ARBA00022741"/>
    </source>
</evidence>
<evidence type="ECO:0000259" key="9">
    <source>
        <dbReference type="PROSITE" id="PS50968"/>
    </source>
</evidence>
<dbReference type="AlphaFoldDB" id="E6PF92"/>
<dbReference type="EC" id="6.4.1.4" evidence="12"/>
<dbReference type="CDD" id="cd06850">
    <property type="entry name" value="biotinyl_domain"/>
    <property type="match status" value="1"/>
</dbReference>
<feature type="domain" description="Biotin carboxylation" evidence="11">
    <location>
        <begin position="1"/>
        <end position="446"/>
    </location>
</feature>
<dbReference type="Gene3D" id="3.30.470.20">
    <property type="entry name" value="ATP-grasp fold, B domain"/>
    <property type="match status" value="1"/>
</dbReference>
<keyword evidence="7" id="KW-0496">Mitochondrion</keyword>
<dbReference type="InterPro" id="IPR011761">
    <property type="entry name" value="ATP-grasp"/>
</dbReference>
<dbReference type="InterPro" id="IPR005479">
    <property type="entry name" value="CPAse_ATP-bd"/>
</dbReference>
<dbReference type="PROSITE" id="PS50975">
    <property type="entry name" value="ATP_GRASP"/>
    <property type="match status" value="1"/>
</dbReference>
<dbReference type="InterPro" id="IPR011053">
    <property type="entry name" value="Single_hybrid_motif"/>
</dbReference>
<accession>E6PF92</accession>
<sequence length="643" mass="69095">MIRRLLIANRGEIAIRVARTAHEMGIAALGIYSTADERACHVRAMDEARCIGPALARDSYLNIEAVLGAARAMGADAVHPGYGFLSERADFARAVLDAGLIFVGPSPEAMAAMGSKIEAKQKARAADVPVIPGYDGAAQDLATLRARAEEIGFPLLIKASAGGGGRGMRVVDSIGEFDEALDAAKREALAAFGDESVLLERYLRSPRHIEFQILGDSYGNIVHFGERECSIQRRHQKVVEEAPSTVVSPELRAQMGEAALRAARSVGYSNAGTAEFMLDSDDSFYFLEMNARLQVEHPITEFVYGLDLVEWQIRVASGERLPFSQEQIQPRGAAIEVRICAEDPSMQMLPSTGTIDRWEVPHPWEARVDSGVALGSEVTLHYDSLLAKLIVAAPTREEAVRRLQHALDRTHIGGLRTNLPLLRWIAQDEAFARGDTTTSFLAERLDESRFARAAFPREVQILALAAMLRDGALPWRIAGIALPVALARGDARATLRIDRSPAGAIVHGDLTGPLRIIGNGATMHAAVGDIEAHGRVRRGDCGYAILWEGIEYEVGLAPAPEVESAGGIGDERSGAIRAPMPGKILRVAVAPGDRVEARTLLVVLEAMKMEHRIEAPGGGTVAAVHAREGATVAGGTTLVELEA</sequence>
<dbReference type="GO" id="GO:0005759">
    <property type="term" value="C:mitochondrial matrix"/>
    <property type="evidence" value="ECO:0007669"/>
    <property type="project" value="UniProtKB-SubCell"/>
</dbReference>
<dbReference type="EMBL" id="CABL01000005">
    <property type="protein sequence ID" value="CBH75128.1"/>
    <property type="molecule type" value="Genomic_DNA"/>
</dbReference>
<dbReference type="InterPro" id="IPR005481">
    <property type="entry name" value="BC-like_N"/>
</dbReference>
<proteinExistence type="predicted"/>
<dbReference type="Pfam" id="PF00364">
    <property type="entry name" value="Biotin_lipoyl"/>
    <property type="match status" value="1"/>
</dbReference>
<dbReference type="InterPro" id="IPR016185">
    <property type="entry name" value="PreATP-grasp_dom_sf"/>
</dbReference>
<protein>
    <submittedName>
        <fullName evidence="12">Acetyl-/propionyl-coenzyme A carboxylase alpha chain</fullName>
        <ecNumber evidence="12">6.4.1.4</ecNumber>
    </submittedName>
</protein>
<dbReference type="PROSITE" id="PS50979">
    <property type="entry name" value="BC"/>
    <property type="match status" value="1"/>
</dbReference>
<dbReference type="InterPro" id="IPR000089">
    <property type="entry name" value="Biotin_lipoyl"/>
</dbReference>
<dbReference type="SUPFAM" id="SSF56059">
    <property type="entry name" value="Glutathione synthetase ATP-binding domain-like"/>
    <property type="match status" value="1"/>
</dbReference>
<organism evidence="12">
    <name type="scientific">mine drainage metagenome</name>
    <dbReference type="NCBI Taxonomy" id="410659"/>
    <lineage>
        <taxon>unclassified sequences</taxon>
        <taxon>metagenomes</taxon>
        <taxon>ecological metagenomes</taxon>
    </lineage>
</organism>
<dbReference type="PROSITE" id="PS00867">
    <property type="entry name" value="CPSASE_2"/>
    <property type="match status" value="1"/>
</dbReference>
<dbReference type="SUPFAM" id="SSF52440">
    <property type="entry name" value="PreATP-grasp domain"/>
    <property type="match status" value="1"/>
</dbReference>
<keyword evidence="8" id="KW-0092">Biotin</keyword>